<dbReference type="InterPro" id="IPR018306">
    <property type="entry name" value="Phage_T5_Orf172_DNA-bd"/>
</dbReference>
<evidence type="ECO:0000313" key="2">
    <source>
        <dbReference type="EMBL" id="MCS5732268.1"/>
    </source>
</evidence>
<evidence type="ECO:0000259" key="1">
    <source>
        <dbReference type="SMART" id="SM00974"/>
    </source>
</evidence>
<dbReference type="SMART" id="SM00974">
    <property type="entry name" value="T5orf172"/>
    <property type="match status" value="1"/>
</dbReference>
<gene>
    <name evidence="2" type="ORF">N1032_00730</name>
</gene>
<organism evidence="2 3">
    <name type="scientific">Herbiconiux daphne</name>
    <dbReference type="NCBI Taxonomy" id="2970914"/>
    <lineage>
        <taxon>Bacteria</taxon>
        <taxon>Bacillati</taxon>
        <taxon>Actinomycetota</taxon>
        <taxon>Actinomycetes</taxon>
        <taxon>Micrococcales</taxon>
        <taxon>Microbacteriaceae</taxon>
        <taxon>Herbiconiux</taxon>
    </lineage>
</organism>
<accession>A0ABT2GWI2</accession>
<comment type="caution">
    <text evidence="2">The sequence shown here is derived from an EMBL/GenBank/DDBJ whole genome shotgun (WGS) entry which is preliminary data.</text>
</comment>
<dbReference type="Pfam" id="PF13455">
    <property type="entry name" value="MUG113"/>
    <property type="match status" value="1"/>
</dbReference>
<protein>
    <submittedName>
        <fullName evidence="2">GIY-YIG nuclease family protein</fullName>
    </submittedName>
</protein>
<sequence length="197" mass="21527">MTTAEKHDAVASPGRCCIVEAGGSACGREVEASAPLALCTRHLLQAYEHVVGEVGVTDVAPVPCAACGSRLGVHYPSGWLCAVCEWNLGDRPDYDLGAGRVDVVYYIRRGDLIKIGTSSNPRGRLAQLLYDEVLAFERGDRALEQHRHAQFAAHRAGGEWFEVNDELLEHIRVLSAGVGDPWNLHRRWVSERVASGR</sequence>
<dbReference type="Proteomes" id="UP001165586">
    <property type="component" value="Unassembled WGS sequence"/>
</dbReference>
<evidence type="ECO:0000313" key="3">
    <source>
        <dbReference type="Proteomes" id="UP001165586"/>
    </source>
</evidence>
<reference evidence="2" key="1">
    <citation type="submission" date="2022-08" db="EMBL/GenBank/DDBJ databases">
        <authorList>
            <person name="Deng Y."/>
            <person name="Han X.-F."/>
            <person name="Zhang Y.-Q."/>
        </authorList>
    </citation>
    <scope>NUCLEOTIDE SEQUENCE</scope>
    <source>
        <strain evidence="2">CPCC 203386</strain>
    </source>
</reference>
<proteinExistence type="predicted"/>
<feature type="domain" description="Bacteriophage T5 Orf172 DNA-binding" evidence="1">
    <location>
        <begin position="107"/>
        <end position="174"/>
    </location>
</feature>
<dbReference type="RefSeq" id="WP_259536825.1">
    <property type="nucleotide sequence ID" value="NZ_JANLCJ010000001.1"/>
</dbReference>
<keyword evidence="3" id="KW-1185">Reference proteome</keyword>
<name>A0ABT2GWI2_9MICO</name>
<dbReference type="EMBL" id="JANLCJ010000001">
    <property type="protein sequence ID" value="MCS5732268.1"/>
    <property type="molecule type" value="Genomic_DNA"/>
</dbReference>